<reference evidence="4" key="3">
    <citation type="submission" date="2016-03" db="UniProtKB">
        <authorList>
            <consortium name="EnsemblProtists"/>
        </authorList>
    </citation>
    <scope>IDENTIFICATION</scope>
</reference>
<dbReference type="PANTHER" id="PTHR11538">
    <property type="entry name" value="PHENYLALANYL-TRNA SYNTHETASE"/>
    <property type="match status" value="1"/>
</dbReference>
<feature type="region of interest" description="Disordered" evidence="1">
    <location>
        <begin position="1"/>
        <end position="49"/>
    </location>
</feature>
<dbReference type="STRING" id="905079.L1J841"/>
<accession>L1J841</accession>
<dbReference type="eggNOG" id="KOG4174">
    <property type="taxonomic scope" value="Eukaryota"/>
</dbReference>
<feature type="domain" description="25S rRNA (uridine-N(3))-methyltransferase BMT5-like" evidence="2">
    <location>
        <begin position="242"/>
        <end position="313"/>
    </location>
</feature>
<evidence type="ECO:0000313" key="4">
    <source>
        <dbReference type="EnsemblProtists" id="EKX44502"/>
    </source>
</evidence>
<gene>
    <name evidence="3" type="ORF">GUITHDRAFT_139738</name>
</gene>
<feature type="domain" description="25S rRNA (uridine-N(3))-methyltransferase BMT5-like" evidence="2">
    <location>
        <begin position="81"/>
        <end position="201"/>
    </location>
</feature>
<dbReference type="GO" id="GO:0070042">
    <property type="term" value="F:rRNA (uridine-N3-)-methyltransferase activity"/>
    <property type="evidence" value="ECO:0007669"/>
    <property type="project" value="InterPro"/>
</dbReference>
<dbReference type="AlphaFoldDB" id="L1J841"/>
<dbReference type="Pfam" id="PF10354">
    <property type="entry name" value="BMT5-like"/>
    <property type="match status" value="2"/>
</dbReference>
<evidence type="ECO:0000313" key="3">
    <source>
        <dbReference type="EMBL" id="EKX44502.1"/>
    </source>
</evidence>
<dbReference type="HOGENOM" id="CLU_772628_0_0_1"/>
<organism evidence="3">
    <name type="scientific">Guillardia theta (strain CCMP2712)</name>
    <name type="common">Cryptophyte</name>
    <dbReference type="NCBI Taxonomy" id="905079"/>
    <lineage>
        <taxon>Eukaryota</taxon>
        <taxon>Cryptophyceae</taxon>
        <taxon>Pyrenomonadales</taxon>
        <taxon>Geminigeraceae</taxon>
        <taxon>Guillardia</taxon>
    </lineage>
</organism>
<reference evidence="5" key="2">
    <citation type="submission" date="2012-11" db="EMBL/GenBank/DDBJ databases">
        <authorList>
            <person name="Kuo A."/>
            <person name="Curtis B.A."/>
            <person name="Tanifuji G."/>
            <person name="Burki F."/>
            <person name="Gruber A."/>
            <person name="Irimia M."/>
            <person name="Maruyama S."/>
            <person name="Arias M.C."/>
            <person name="Ball S.G."/>
            <person name="Gile G.H."/>
            <person name="Hirakawa Y."/>
            <person name="Hopkins J.F."/>
            <person name="Rensing S.A."/>
            <person name="Schmutz J."/>
            <person name="Symeonidi A."/>
            <person name="Elias M."/>
            <person name="Eveleigh R.J."/>
            <person name="Herman E.K."/>
            <person name="Klute M.J."/>
            <person name="Nakayama T."/>
            <person name="Obornik M."/>
            <person name="Reyes-Prieto A."/>
            <person name="Armbrust E.V."/>
            <person name="Aves S.J."/>
            <person name="Beiko R.G."/>
            <person name="Coutinho P."/>
            <person name="Dacks J.B."/>
            <person name="Durnford D.G."/>
            <person name="Fast N.M."/>
            <person name="Green B.R."/>
            <person name="Grisdale C."/>
            <person name="Hempe F."/>
            <person name="Henrissat B."/>
            <person name="Hoppner M.P."/>
            <person name="Ishida K.-I."/>
            <person name="Kim E."/>
            <person name="Koreny L."/>
            <person name="Kroth P.G."/>
            <person name="Liu Y."/>
            <person name="Malik S.-B."/>
            <person name="Maier U.G."/>
            <person name="McRose D."/>
            <person name="Mock T."/>
            <person name="Neilson J.A."/>
            <person name="Onodera N.T."/>
            <person name="Poole A.M."/>
            <person name="Pritham E.J."/>
            <person name="Richards T.A."/>
            <person name="Rocap G."/>
            <person name="Roy S.W."/>
            <person name="Sarai C."/>
            <person name="Schaack S."/>
            <person name="Shirato S."/>
            <person name="Slamovits C.H."/>
            <person name="Spencer D.F."/>
            <person name="Suzuki S."/>
            <person name="Worden A.Z."/>
            <person name="Zauner S."/>
            <person name="Barry K."/>
            <person name="Bell C."/>
            <person name="Bharti A.K."/>
            <person name="Crow J.A."/>
            <person name="Grimwood J."/>
            <person name="Kramer R."/>
            <person name="Lindquist E."/>
            <person name="Lucas S."/>
            <person name="Salamov A."/>
            <person name="McFadden G.I."/>
            <person name="Lane C.E."/>
            <person name="Keeling P.J."/>
            <person name="Gray M.W."/>
            <person name="Grigoriev I.V."/>
            <person name="Archibald J.M."/>
        </authorList>
    </citation>
    <scope>NUCLEOTIDE SEQUENCE</scope>
    <source>
        <strain evidence="5">CCMP2712</strain>
    </source>
</reference>
<evidence type="ECO:0000313" key="5">
    <source>
        <dbReference type="Proteomes" id="UP000011087"/>
    </source>
</evidence>
<dbReference type="GeneID" id="17301230"/>
<name>L1J841_GUITC</name>
<dbReference type="PANTHER" id="PTHR11538:SF26">
    <property type="entry name" value="FERREDOXIN-FOLD ANTICODON-BINDING DOMAIN-CONTAINING PROTEIN 1"/>
    <property type="match status" value="1"/>
</dbReference>
<dbReference type="RefSeq" id="XP_005831482.1">
    <property type="nucleotide sequence ID" value="XM_005831425.1"/>
</dbReference>
<dbReference type="KEGG" id="gtt:GUITHDRAFT_139738"/>
<feature type="region of interest" description="Disordered" evidence="1">
    <location>
        <begin position="200"/>
        <end position="243"/>
    </location>
</feature>
<dbReference type="EMBL" id="JH993004">
    <property type="protein sequence ID" value="EKX44502.1"/>
    <property type="molecule type" value="Genomic_DNA"/>
</dbReference>
<feature type="compositionally biased region" description="Basic and acidic residues" evidence="1">
    <location>
        <begin position="213"/>
        <end position="243"/>
    </location>
</feature>
<dbReference type="GO" id="GO:0005737">
    <property type="term" value="C:cytoplasm"/>
    <property type="evidence" value="ECO:0007669"/>
    <property type="project" value="TreeGrafter"/>
</dbReference>
<proteinExistence type="predicted"/>
<dbReference type="InterPro" id="IPR019446">
    <property type="entry name" value="BMT5-like"/>
</dbReference>
<evidence type="ECO:0000256" key="1">
    <source>
        <dbReference type="SAM" id="MobiDB-lite"/>
    </source>
</evidence>
<evidence type="ECO:0000259" key="2">
    <source>
        <dbReference type="Pfam" id="PF10354"/>
    </source>
</evidence>
<dbReference type="PaxDb" id="55529-EKX44502"/>
<protein>
    <recommendedName>
        <fullName evidence="2">25S rRNA (uridine-N(3))-methyltransferase BMT5-like domain-containing protein</fullName>
    </recommendedName>
</protein>
<reference evidence="3 5" key="1">
    <citation type="journal article" date="2012" name="Nature">
        <title>Algal genomes reveal evolutionary mosaicism and the fate of nucleomorphs.</title>
        <authorList>
            <consortium name="DOE Joint Genome Institute"/>
            <person name="Curtis B.A."/>
            <person name="Tanifuji G."/>
            <person name="Burki F."/>
            <person name="Gruber A."/>
            <person name="Irimia M."/>
            <person name="Maruyama S."/>
            <person name="Arias M.C."/>
            <person name="Ball S.G."/>
            <person name="Gile G.H."/>
            <person name="Hirakawa Y."/>
            <person name="Hopkins J.F."/>
            <person name="Kuo A."/>
            <person name="Rensing S.A."/>
            <person name="Schmutz J."/>
            <person name="Symeonidi A."/>
            <person name="Elias M."/>
            <person name="Eveleigh R.J."/>
            <person name="Herman E.K."/>
            <person name="Klute M.J."/>
            <person name="Nakayama T."/>
            <person name="Obornik M."/>
            <person name="Reyes-Prieto A."/>
            <person name="Armbrust E.V."/>
            <person name="Aves S.J."/>
            <person name="Beiko R.G."/>
            <person name="Coutinho P."/>
            <person name="Dacks J.B."/>
            <person name="Durnford D.G."/>
            <person name="Fast N.M."/>
            <person name="Green B.R."/>
            <person name="Grisdale C.J."/>
            <person name="Hempel F."/>
            <person name="Henrissat B."/>
            <person name="Hoppner M.P."/>
            <person name="Ishida K."/>
            <person name="Kim E."/>
            <person name="Koreny L."/>
            <person name="Kroth P.G."/>
            <person name="Liu Y."/>
            <person name="Malik S.B."/>
            <person name="Maier U.G."/>
            <person name="McRose D."/>
            <person name="Mock T."/>
            <person name="Neilson J.A."/>
            <person name="Onodera N.T."/>
            <person name="Poole A.M."/>
            <person name="Pritham E.J."/>
            <person name="Richards T.A."/>
            <person name="Rocap G."/>
            <person name="Roy S.W."/>
            <person name="Sarai C."/>
            <person name="Schaack S."/>
            <person name="Shirato S."/>
            <person name="Slamovits C.H."/>
            <person name="Spencer D.F."/>
            <person name="Suzuki S."/>
            <person name="Worden A.Z."/>
            <person name="Zauner S."/>
            <person name="Barry K."/>
            <person name="Bell C."/>
            <person name="Bharti A.K."/>
            <person name="Crow J.A."/>
            <person name="Grimwood J."/>
            <person name="Kramer R."/>
            <person name="Lindquist E."/>
            <person name="Lucas S."/>
            <person name="Salamov A."/>
            <person name="McFadden G.I."/>
            <person name="Lane C.E."/>
            <person name="Keeling P.J."/>
            <person name="Gray M.W."/>
            <person name="Grigoriev I.V."/>
            <person name="Archibald J.M."/>
        </authorList>
    </citation>
    <scope>NUCLEOTIDE SEQUENCE</scope>
    <source>
        <strain evidence="3 5">CCMP2712</strain>
    </source>
</reference>
<dbReference type="GO" id="GO:0070475">
    <property type="term" value="P:rRNA base methylation"/>
    <property type="evidence" value="ECO:0007669"/>
    <property type="project" value="InterPro"/>
</dbReference>
<dbReference type="OrthoDB" id="273345at2759"/>
<sequence>MTTYDGPRLSKMKWKKPKKEGSVGEDGEAAKPKKKMAKRQERKVTTTPQQDLISSQVVALQRLTQAGPKRIGPYSRNHKILLVGEGDFSFSLALASNLGGENLVCTSLDKLTQLQVKYEGKVNGALGTLQSLRAEIHHNVDATVSTCSHLTTRIDKRLQTLSDYEFTHLPDGSLRKFDRIVFNFPCVGLLEEQQKQAMEENMQKKLQRRGIRKKEEPEKKKPDGKHDIKKSQEMAKEKRDIKDRKLHSDKQLIEGFLKSACELLEDESSEIHMRIRDATLSVVDVDDLVGEAAVHCVDQHDFHPAQFSGYKPQQTHPNGKGLQPLTPATTLMYLPFFLLNSLTCRQKIPKKILRRRGSP</sequence>
<dbReference type="Proteomes" id="UP000011087">
    <property type="component" value="Unassembled WGS sequence"/>
</dbReference>
<keyword evidence="5" id="KW-1185">Reference proteome</keyword>
<dbReference type="EnsemblProtists" id="EKX44502">
    <property type="protein sequence ID" value="EKX44502"/>
    <property type="gene ID" value="GUITHDRAFT_139738"/>
</dbReference>